<dbReference type="SUPFAM" id="SSF52402">
    <property type="entry name" value="Adenine nucleotide alpha hydrolases-like"/>
    <property type="match status" value="1"/>
</dbReference>
<dbReference type="GO" id="GO:0008033">
    <property type="term" value="P:tRNA processing"/>
    <property type="evidence" value="ECO:0007669"/>
    <property type="project" value="InterPro"/>
</dbReference>
<feature type="binding site" evidence="2">
    <location>
        <begin position="36"/>
        <end position="38"/>
    </location>
    <ligand>
        <name>ATP</name>
        <dbReference type="ChEBI" id="CHEBI:30616"/>
    </ligand>
</feature>
<evidence type="ECO:0000259" key="3">
    <source>
        <dbReference type="Pfam" id="PF01171"/>
    </source>
</evidence>
<feature type="binding site" evidence="2">
    <location>
        <position position="42"/>
    </location>
    <ligand>
        <name>ATP</name>
        <dbReference type="ChEBI" id="CHEBI:30616"/>
    </ligand>
</feature>
<dbReference type="AlphaFoldDB" id="A0A367ZTW6"/>
<dbReference type="GO" id="GO:0005524">
    <property type="term" value="F:ATP binding"/>
    <property type="evidence" value="ECO:0007669"/>
    <property type="project" value="UniProtKB-KW"/>
</dbReference>
<reference evidence="4 5" key="1">
    <citation type="submission" date="2018-05" db="EMBL/GenBank/DDBJ databases">
        <title>A metagenomic window into the 2 km-deep terrestrial subsurface aquifer revealed taxonomically and functionally diverse microbial community comprising novel uncultured bacterial lineages.</title>
        <authorList>
            <person name="Kadnikov V.V."/>
            <person name="Mardanov A.V."/>
            <person name="Beletsky A.V."/>
            <person name="Banks D."/>
            <person name="Pimenov N.V."/>
            <person name="Frank Y.A."/>
            <person name="Karnachuk O.V."/>
            <person name="Ravin N.V."/>
        </authorList>
    </citation>
    <scope>NUCLEOTIDE SEQUENCE [LARGE SCALE GENOMIC DNA]</scope>
    <source>
        <strain evidence="4">BY5</strain>
    </source>
</reference>
<evidence type="ECO:0000256" key="2">
    <source>
        <dbReference type="PIRSR" id="PIRSR004976-51"/>
    </source>
</evidence>
<evidence type="ECO:0000256" key="1">
    <source>
        <dbReference type="ARBA" id="ARBA00022679"/>
    </source>
</evidence>
<dbReference type="PANTHER" id="PTHR43686:SF1">
    <property type="entry name" value="AMINOTRAN_5 DOMAIN-CONTAINING PROTEIN"/>
    <property type="match status" value="1"/>
</dbReference>
<dbReference type="EMBL" id="QOQW01000003">
    <property type="protein sequence ID" value="RCK81149.1"/>
    <property type="molecule type" value="Genomic_DNA"/>
</dbReference>
<dbReference type="PANTHER" id="PTHR43686">
    <property type="entry name" value="SULFURTRANSFERASE-RELATED"/>
    <property type="match status" value="1"/>
</dbReference>
<keyword evidence="1" id="KW-0808">Transferase</keyword>
<feature type="binding site" evidence="2">
    <location>
        <position position="139"/>
    </location>
    <ligand>
        <name>ATP</name>
        <dbReference type="ChEBI" id="CHEBI:30616"/>
    </ligand>
</feature>
<evidence type="ECO:0000313" key="4">
    <source>
        <dbReference type="EMBL" id="RCK81149.1"/>
    </source>
</evidence>
<feature type="domain" description="tRNA(Ile)-lysidine/2-thiocytidine synthase N-terminal" evidence="3">
    <location>
        <begin position="33"/>
        <end position="190"/>
    </location>
</feature>
<dbReference type="GO" id="GO:0016740">
    <property type="term" value="F:transferase activity"/>
    <property type="evidence" value="ECO:0007669"/>
    <property type="project" value="UniProtKB-KW"/>
</dbReference>
<dbReference type="InterPro" id="IPR014729">
    <property type="entry name" value="Rossmann-like_a/b/a_fold"/>
</dbReference>
<keyword evidence="2" id="KW-0547">Nucleotide-binding</keyword>
<dbReference type="Pfam" id="PF01171">
    <property type="entry name" value="ATP_bind_3"/>
    <property type="match status" value="1"/>
</dbReference>
<sequence length="265" mass="29895">MELSFDRHFGKWFVNDVLRVIKRYGLIEPGERVAVALSGGKDSVLLLYVLRYLQRYSPLRFDLTAIHIRAFVEDDASLLREFCRDLQVEYLEEVLDWEPARRDLGDEPTRAICSVCARLKRGAMAALCEARGIARLAYGHHATDAAETLLMNLCETRRLSSFTPRVEVPGRSVQIIRPLIALDERTVAAAHRRLGLPVTSFRCRYAPVNRRADYKALLGVMAARLGLRDLPRRLVDALDQADPASLWANLRKDRGGRPAAPHGPP</sequence>
<organism evidence="4 5">
    <name type="scientific">Candidatus Ozemobacter sibiricus</name>
    <dbReference type="NCBI Taxonomy" id="2268124"/>
    <lineage>
        <taxon>Bacteria</taxon>
        <taxon>Candidatus Ozemobacteria</taxon>
        <taxon>Candidatus Ozemobacterales</taxon>
        <taxon>Candidatus Ozemobacteraceae</taxon>
        <taxon>Candidatus Ozemobacter</taxon>
    </lineage>
</organism>
<proteinExistence type="predicted"/>
<dbReference type="Proteomes" id="UP000252355">
    <property type="component" value="Unassembled WGS sequence"/>
</dbReference>
<comment type="caution">
    <text evidence="4">The sequence shown here is derived from an EMBL/GenBank/DDBJ whole genome shotgun (WGS) entry which is preliminary data.</text>
</comment>
<feature type="binding site" evidence="2">
    <location>
        <position position="144"/>
    </location>
    <ligand>
        <name>ATP</name>
        <dbReference type="ChEBI" id="CHEBI:30616"/>
    </ligand>
</feature>
<protein>
    <submittedName>
        <fullName evidence="4">tRNA(Cytosine32)-2-thiocytidine synthetase</fullName>
    </submittedName>
</protein>
<accession>A0A367ZTW6</accession>
<name>A0A367ZTW6_9BACT</name>
<dbReference type="Gene3D" id="3.40.50.620">
    <property type="entry name" value="HUPs"/>
    <property type="match status" value="1"/>
</dbReference>
<dbReference type="InterPro" id="IPR011063">
    <property type="entry name" value="TilS/TtcA_N"/>
</dbReference>
<feature type="binding site" evidence="2">
    <location>
        <position position="66"/>
    </location>
    <ligand>
        <name>ATP</name>
        <dbReference type="ChEBI" id="CHEBI:30616"/>
    </ligand>
</feature>
<keyword evidence="2" id="KW-0067">ATP-binding</keyword>
<dbReference type="PIRSF" id="PIRSF004976">
    <property type="entry name" value="ATPase_YdaO"/>
    <property type="match status" value="1"/>
</dbReference>
<gene>
    <name evidence="4" type="ORF">OZSIB_2526</name>
</gene>
<evidence type="ECO:0000313" key="5">
    <source>
        <dbReference type="Proteomes" id="UP000252355"/>
    </source>
</evidence>
<dbReference type="InterPro" id="IPR035107">
    <property type="entry name" value="tRNA_thiolation_TtcA_Ctu1"/>
</dbReference>